<accession>A0ABS0G9U2</accession>
<proteinExistence type="predicted"/>
<dbReference type="CDD" id="cd13590">
    <property type="entry name" value="PBP2_PotD_PotF_like"/>
    <property type="match status" value="1"/>
</dbReference>
<dbReference type="EMBL" id="JADPMR010000001">
    <property type="protein sequence ID" value="MBF8999182.1"/>
    <property type="molecule type" value="Genomic_DNA"/>
</dbReference>
<evidence type="ECO:0000313" key="6">
    <source>
        <dbReference type="Proteomes" id="UP000597206"/>
    </source>
</evidence>
<evidence type="ECO:0000256" key="2">
    <source>
        <dbReference type="ARBA" id="ARBA00022448"/>
    </source>
</evidence>
<protein>
    <submittedName>
        <fullName evidence="5">Spermidine/putrescine ABC transporter substrate-binding protein</fullName>
    </submittedName>
</protein>
<evidence type="ECO:0000256" key="3">
    <source>
        <dbReference type="ARBA" id="ARBA00022729"/>
    </source>
</evidence>
<keyword evidence="4" id="KW-0574">Periplasm</keyword>
<evidence type="ECO:0000313" key="5">
    <source>
        <dbReference type="EMBL" id="MBF8999182.1"/>
    </source>
</evidence>
<dbReference type="Proteomes" id="UP000597206">
    <property type="component" value="Unassembled WGS sequence"/>
</dbReference>
<dbReference type="InterPro" id="IPR001188">
    <property type="entry name" value="Sperm_putr-bd"/>
</dbReference>
<dbReference type="Pfam" id="PF13416">
    <property type="entry name" value="SBP_bac_8"/>
    <property type="match status" value="1"/>
</dbReference>
<keyword evidence="3" id="KW-0732">Signal</keyword>
<organism evidence="5 6">
    <name type="scientific">Vibrio nitrifigilis</name>
    <dbReference type="NCBI Taxonomy" id="2789781"/>
    <lineage>
        <taxon>Bacteria</taxon>
        <taxon>Pseudomonadati</taxon>
        <taxon>Pseudomonadota</taxon>
        <taxon>Gammaproteobacteria</taxon>
        <taxon>Vibrionales</taxon>
        <taxon>Vibrionaceae</taxon>
        <taxon>Vibrio</taxon>
    </lineage>
</organism>
<keyword evidence="6" id="KW-1185">Reference proteome</keyword>
<name>A0ABS0G9U2_9VIBR</name>
<dbReference type="PANTHER" id="PTHR30222">
    <property type="entry name" value="SPERMIDINE/PUTRESCINE-BINDING PERIPLASMIC PROTEIN"/>
    <property type="match status" value="1"/>
</dbReference>
<dbReference type="PANTHER" id="PTHR30222:SF12">
    <property type="entry name" value="NORSPERMIDINE SENSOR"/>
    <property type="match status" value="1"/>
</dbReference>
<reference evidence="5 6" key="1">
    <citation type="submission" date="2020-11" db="EMBL/GenBank/DDBJ databases">
        <title>Vibrio nitrifigilis sp. nov., a marine nitrogen-fixing bacterium isolated from the lagoon sediment of an islet inside an atoll.</title>
        <authorList>
            <person name="Wang L.-T."/>
            <person name="Shieh W.Y."/>
        </authorList>
    </citation>
    <scope>NUCLEOTIDE SEQUENCE [LARGE SCALE GENOMIC DNA]</scope>
    <source>
        <strain evidence="5 6">NFV-1</strain>
    </source>
</reference>
<dbReference type="InterPro" id="IPR006059">
    <property type="entry name" value="SBP"/>
</dbReference>
<keyword evidence="2" id="KW-0813">Transport</keyword>
<evidence type="ECO:0000256" key="1">
    <source>
        <dbReference type="ARBA" id="ARBA00004418"/>
    </source>
</evidence>
<comment type="subcellular location">
    <subcellularLocation>
        <location evidence="1">Periplasm</location>
    </subcellularLocation>
</comment>
<sequence length="348" mass="39569">MMKKGVIISLLASLLFVKFATATELNIYLWEDTLSKRVINKWNESHNVKLNLYHFDNDDERSLLMLKSLQLPFDIVVLDNISAHLFSRQNVFENLKDLPNRKNNLPRWNQACGTHAIPYFWGSVGIAYRKSKVDHIPTKWNDVVQMSDKQKGHVGMIQDSVETLLPALYSLDYSPITDNENALKQAYQKMLKANPNILTFEYLLSYVRSHKNSDKLHLAVAYSGDQYSLNRFFGNDDWDFVTPDGEPYLWIDCMAINSNSHVKKEAKEFLEFLMDPEIAKINALDIRAATPNTAALKILPKSYVNDKSIFPPAAAQGGGLIDSELSPANLNVRAKIINSIINQHEAKP</sequence>
<dbReference type="Gene3D" id="3.40.190.10">
    <property type="entry name" value="Periplasmic binding protein-like II"/>
    <property type="match status" value="2"/>
</dbReference>
<dbReference type="PRINTS" id="PR00909">
    <property type="entry name" value="SPERMDNBNDNG"/>
</dbReference>
<comment type="caution">
    <text evidence="5">The sequence shown here is derived from an EMBL/GenBank/DDBJ whole genome shotgun (WGS) entry which is preliminary data.</text>
</comment>
<dbReference type="SUPFAM" id="SSF53850">
    <property type="entry name" value="Periplasmic binding protein-like II"/>
    <property type="match status" value="1"/>
</dbReference>
<evidence type="ECO:0000256" key="4">
    <source>
        <dbReference type="ARBA" id="ARBA00022764"/>
    </source>
</evidence>
<gene>
    <name evidence="5" type="ORF">I1A42_01105</name>
</gene>